<dbReference type="Pfam" id="PF08568">
    <property type="entry name" value="Kinetochor_Ybp2"/>
    <property type="match status" value="1"/>
</dbReference>
<dbReference type="GO" id="GO:0055105">
    <property type="term" value="F:ubiquitin-protein transferase inhibitor activity"/>
    <property type="evidence" value="ECO:0007669"/>
    <property type="project" value="TreeGrafter"/>
</dbReference>
<protein>
    <submittedName>
        <fullName evidence="1">Uncharacterized protein</fullName>
    </submittedName>
</protein>
<dbReference type="GeneID" id="18912701"/>
<evidence type="ECO:0000313" key="1">
    <source>
        <dbReference type="EMBL" id="EKM56978.1"/>
    </source>
</evidence>
<gene>
    <name evidence="1" type="ORF">PHACADRAFT_208146</name>
</gene>
<dbReference type="SUPFAM" id="SSF48371">
    <property type="entry name" value="ARM repeat"/>
    <property type="match status" value="1"/>
</dbReference>
<dbReference type="Proteomes" id="UP000008370">
    <property type="component" value="Unassembled WGS sequence"/>
</dbReference>
<evidence type="ECO:0000313" key="2">
    <source>
        <dbReference type="Proteomes" id="UP000008370"/>
    </source>
</evidence>
<dbReference type="AlphaFoldDB" id="K5VZH2"/>
<name>K5VZH2_PHACS</name>
<dbReference type="InterPro" id="IPR019516">
    <property type="entry name" value="Glomulin/ALF4"/>
</dbReference>
<dbReference type="GO" id="GO:0005737">
    <property type="term" value="C:cytoplasm"/>
    <property type="evidence" value="ECO:0007669"/>
    <property type="project" value="TreeGrafter"/>
</dbReference>
<sequence>MSADPENAFEGLRDELNISEDEFSDSVPSEMLQSLLVRAIRAKDPEQTLGHFRDAVNASQLLYEMDVVAAIPILLPLSYATVNGLLDIISTRCNAKELVVAAQECTERLQGIHCYYNESDDDTANIEASLGRQTERLLKIYTQAIPRLRKGKQTSEDILKPIFSQLNTLLSHNAPNYTPQDAQDILLQTAELVRFVAPWAADSQLGDADPPTDMFYKLITHSLEVFANQLDAGIAQRAFEKQYPRLIMPNQESSSELTGRGCDIVHNTWAILRQIDISENRIVMYPSIGNLILLAHSSNTPTLSTLETFLPVMLTSIQTNTALAETLALLLSTLGPLHTQIPRPTLSPDIAVPLAHILPHLAAAHPDADMRHISFRVLGLVLALAPALLQLQLLGDMLADPDTPAQMHVSGVSLVKEAVLEGLSRDEPSPFASPAFMDVFSSLLFRPNLPEARDIEQSLQEFLESPEPSRLVEALGLLFVLLRRDATNRTGVRSSDALRIIRSAFLMPIKEHLEAWGEVDLEESEEAGMQMRILEMWVQRVLDTVKGIEQGL</sequence>
<dbReference type="InterPro" id="IPR013877">
    <property type="entry name" value="YAP-bd/ALF4/Glomulin"/>
</dbReference>
<dbReference type="KEGG" id="pco:PHACADRAFT_208146"/>
<dbReference type="EMBL" id="JH930471">
    <property type="protein sequence ID" value="EKM56978.1"/>
    <property type="molecule type" value="Genomic_DNA"/>
</dbReference>
<reference evidence="1 2" key="1">
    <citation type="journal article" date="2012" name="BMC Genomics">
        <title>Comparative genomics of the white-rot fungi, Phanerochaete carnosa and P. chrysosporium, to elucidate the genetic basis of the distinct wood types they colonize.</title>
        <authorList>
            <person name="Suzuki H."/>
            <person name="MacDonald J."/>
            <person name="Syed K."/>
            <person name="Salamov A."/>
            <person name="Hori C."/>
            <person name="Aerts A."/>
            <person name="Henrissat B."/>
            <person name="Wiebenga A."/>
            <person name="vanKuyk P.A."/>
            <person name="Barry K."/>
            <person name="Lindquist E."/>
            <person name="LaButti K."/>
            <person name="Lapidus A."/>
            <person name="Lucas S."/>
            <person name="Coutinho P."/>
            <person name="Gong Y."/>
            <person name="Samejima M."/>
            <person name="Mahadevan R."/>
            <person name="Abou-Zaid M."/>
            <person name="de Vries R.P."/>
            <person name="Igarashi K."/>
            <person name="Yadav J.S."/>
            <person name="Grigoriev I.V."/>
            <person name="Master E.R."/>
        </authorList>
    </citation>
    <scope>NUCLEOTIDE SEQUENCE [LARGE SCALE GENOMIC DNA]</scope>
    <source>
        <strain evidence="1 2">HHB-10118-sp</strain>
    </source>
</reference>
<dbReference type="InterPro" id="IPR016024">
    <property type="entry name" value="ARM-type_fold"/>
</dbReference>
<keyword evidence="2" id="KW-1185">Reference proteome</keyword>
<dbReference type="InParanoid" id="K5VZH2"/>
<dbReference type="HOGENOM" id="CLU_486667_0_0_1"/>
<dbReference type="PANTHER" id="PTHR15430">
    <property type="entry name" value="GLOMULIN"/>
    <property type="match status" value="1"/>
</dbReference>
<dbReference type="PANTHER" id="PTHR15430:SF1">
    <property type="entry name" value="GLOMULIN"/>
    <property type="match status" value="1"/>
</dbReference>
<accession>K5VZH2</accession>
<dbReference type="OrthoDB" id="5396786at2759"/>
<organism evidence="1 2">
    <name type="scientific">Phanerochaete carnosa (strain HHB-10118-sp)</name>
    <name type="common">White-rot fungus</name>
    <name type="synonym">Peniophora carnosa</name>
    <dbReference type="NCBI Taxonomy" id="650164"/>
    <lineage>
        <taxon>Eukaryota</taxon>
        <taxon>Fungi</taxon>
        <taxon>Dikarya</taxon>
        <taxon>Basidiomycota</taxon>
        <taxon>Agaricomycotina</taxon>
        <taxon>Agaricomycetes</taxon>
        <taxon>Polyporales</taxon>
        <taxon>Phanerochaetaceae</taxon>
        <taxon>Phanerochaete</taxon>
    </lineage>
</organism>
<proteinExistence type="predicted"/>
<dbReference type="RefSeq" id="XP_007394807.1">
    <property type="nucleotide sequence ID" value="XM_007394745.1"/>
</dbReference>